<dbReference type="SUPFAM" id="SSF82171">
    <property type="entry name" value="DPP6 N-terminal domain-like"/>
    <property type="match status" value="2"/>
</dbReference>
<sequence length="1094" mass="122080">MKLKYSVASIALAMTALTSSLSFASTHSEHGYYRAPTLYGEQLVFTAEGDLWSQKLSQHYASRLTSLPSEEIDAKISQDGKWVAFSADYDGAREVYIMPIEGGVAKRASFENSRVRLQGWTSTGDILYSTDNAHGPANYWVLRTINPETLETQDLPLSDAIEGSIDSSGKYVYFTRFGLQATGDNARDYQGGATGELWRYKIGSKKEAQPLTKNHKGSVRQPMVWNDRLYFISNQDGNDNLWSMSLRGGDVKQHTRYQDFSIRSASMDDGKVVFQYGADIKLFDIEADQDKNLDISLVSDAPRQREQWVNNPVKYLTAANLSPEGDKAVITARGHIAVTSADGKRLIEVKSPPNSRLRNGVMSNDGKWVYAIADTSGEQEIWQFAADGNNDSKQLTHNGSSMRMTLSLSADGRYLANDDYDGNVWLLDLESGKNKKIITQGEGLGPYEDIVWSADSRFIALTKSEIGKMRQQVVLYSLDEDKAQTLTSDKYESFSPSFSADGQWLYFLSNRQFNATPSSPWGDRNMGPVFDKRTLIFALALTKDAVFPFQKITELIEQKESVDDTDSESEDEKELSIDWNGLNQRLWQVPVAAGNYSRLTVADNNLYVMDRAANKQSLKYIKFANRAPKIDTFGDGIEGYQLSNDGKKLFVAKNRAKSLYIVDAGSKMPSDISQSTVNTKSWKLALHPKLEWQQLFDDAWLMHRDSFFDKNMRGVDWIKAKKKYQKLVDRVTDRNELNDVFKQMMGELNSLHSQVRGGDLVKDPKRPKAASLGAWLKQTKKGVQIAHIFKADPELPSLASPLNKMGVDANEGDIIVSINHSPVKTVADVNQLLRNQANQQVLLELKRKGKMSKAIVSPITLSANAKMRYQDWVESNSEKVDQASNGDVGYLHLYAMGAGDIANFAREFYANYNKEGLIIDVRRNRGGNIDSWIIEKLLRKAWAFWQPTHGSASTNMQQTFRGKLVVLTDQLTYSDGETFSAGVKALGLAPLIGKQTSGAGVWLSGRNRLADNGMARVAEYPQYSINGDWIVEGHGVEPDIEVENLPVATFKGTDAQLNKAIDYLNQAIKKDPLSKLKTKPMPASGKAADIKNSF</sequence>
<feature type="domain" description="Tail specific protease" evidence="12">
    <location>
        <begin position="838"/>
        <end position="1043"/>
    </location>
</feature>
<evidence type="ECO:0000256" key="7">
    <source>
        <dbReference type="PIRNR" id="PIRNR036421"/>
    </source>
</evidence>
<evidence type="ECO:0000256" key="5">
    <source>
        <dbReference type="ARBA" id="ARBA00022801"/>
    </source>
</evidence>
<dbReference type="SUPFAM" id="SSF52096">
    <property type="entry name" value="ClpP/crotonase"/>
    <property type="match status" value="1"/>
</dbReference>
<dbReference type="Proteomes" id="UP000273022">
    <property type="component" value="Unassembled WGS sequence"/>
</dbReference>
<protein>
    <recommendedName>
        <fullName evidence="7">Tricorn protease homolog</fullName>
        <ecNumber evidence="7">3.4.21.-</ecNumber>
    </recommendedName>
</protein>
<dbReference type="PANTHER" id="PTHR43253:SF1">
    <property type="entry name" value="TRICORN PROTEASE HOMOLOG 2-RELATED"/>
    <property type="match status" value="1"/>
</dbReference>
<name>A0A3A6TNS4_9GAMM</name>
<dbReference type="InterPro" id="IPR029045">
    <property type="entry name" value="ClpP/crotonase-like_dom_sf"/>
</dbReference>
<dbReference type="Pfam" id="PF26550">
    <property type="entry name" value="Tricorn_2nd"/>
    <property type="match status" value="1"/>
</dbReference>
<keyword evidence="4 7" id="KW-0645">Protease</keyword>
<dbReference type="Pfam" id="PF26549">
    <property type="entry name" value="Tricorn_N"/>
    <property type="match status" value="1"/>
</dbReference>
<dbReference type="SUPFAM" id="SSF50156">
    <property type="entry name" value="PDZ domain-like"/>
    <property type="match status" value="1"/>
</dbReference>
<dbReference type="SMART" id="SM00245">
    <property type="entry name" value="TSPc"/>
    <property type="match status" value="1"/>
</dbReference>
<dbReference type="InterPro" id="IPR036034">
    <property type="entry name" value="PDZ_sf"/>
</dbReference>
<dbReference type="GO" id="GO:0006508">
    <property type="term" value="P:proteolysis"/>
    <property type="evidence" value="ECO:0007669"/>
    <property type="project" value="UniProtKB-UniRule"/>
</dbReference>
<dbReference type="OrthoDB" id="9758793at2"/>
<feature type="region of interest" description="Disordered" evidence="10">
    <location>
        <begin position="1075"/>
        <end position="1094"/>
    </location>
</feature>
<dbReference type="SUPFAM" id="SSF63825">
    <property type="entry name" value="YWTD domain"/>
    <property type="match status" value="1"/>
</dbReference>
<dbReference type="Gene3D" id="3.90.226.10">
    <property type="entry name" value="2-enoyl-CoA Hydratase, Chain A, domain 1"/>
    <property type="match status" value="1"/>
</dbReference>
<dbReference type="Gene3D" id="2.30.42.10">
    <property type="match status" value="1"/>
</dbReference>
<evidence type="ECO:0000313" key="13">
    <source>
        <dbReference type="EMBL" id="RJY17560.1"/>
    </source>
</evidence>
<dbReference type="EMBL" id="QYYH01000039">
    <property type="protein sequence ID" value="RJY17560.1"/>
    <property type="molecule type" value="Genomic_DNA"/>
</dbReference>
<dbReference type="EC" id="3.4.21.-" evidence="7"/>
<feature type="site" description="Transition state stabilizer; via amide nitrogen" evidence="9">
    <location>
        <position position="975"/>
    </location>
</feature>
<feature type="chain" id="PRO_5017368669" description="Tricorn protease homolog" evidence="11">
    <location>
        <begin position="25"/>
        <end position="1094"/>
    </location>
</feature>
<feature type="active site" description="Charge relay system" evidence="8">
    <location>
        <position position="1032"/>
    </location>
</feature>
<evidence type="ECO:0000256" key="11">
    <source>
        <dbReference type="SAM" id="SignalP"/>
    </source>
</evidence>
<gene>
    <name evidence="13" type="ORF">D5R81_08085</name>
</gene>
<dbReference type="GO" id="GO:0005737">
    <property type="term" value="C:cytoplasm"/>
    <property type="evidence" value="ECO:0007669"/>
    <property type="project" value="UniProtKB-SubCell"/>
</dbReference>
<organism evidence="13 14">
    <name type="scientific">Parashewanella spongiae</name>
    <dbReference type="NCBI Taxonomy" id="342950"/>
    <lineage>
        <taxon>Bacteria</taxon>
        <taxon>Pseudomonadati</taxon>
        <taxon>Pseudomonadota</taxon>
        <taxon>Gammaproteobacteria</taxon>
        <taxon>Alteromonadales</taxon>
        <taxon>Shewanellaceae</taxon>
        <taxon>Parashewanella</taxon>
    </lineage>
</organism>
<evidence type="ECO:0000256" key="4">
    <source>
        <dbReference type="ARBA" id="ARBA00022670"/>
    </source>
</evidence>
<comment type="caution">
    <text evidence="13">The sequence shown here is derived from an EMBL/GenBank/DDBJ whole genome shotgun (WGS) entry which is preliminary data.</text>
</comment>
<feature type="active site" description="Nucleophile" evidence="8">
    <location>
        <position position="974"/>
    </location>
</feature>
<dbReference type="InterPro" id="IPR028204">
    <property type="entry name" value="Tricorn_C1"/>
</dbReference>
<dbReference type="AlphaFoldDB" id="A0A3A6TNS4"/>
<dbReference type="Pfam" id="PF03572">
    <property type="entry name" value="Peptidase_S41"/>
    <property type="match status" value="1"/>
</dbReference>
<dbReference type="PANTHER" id="PTHR43253">
    <property type="entry name" value="TRICORN PROTEASE HOMOLOG 2-RELATED"/>
    <property type="match status" value="1"/>
</dbReference>
<keyword evidence="5 7" id="KW-0378">Hydrolase</keyword>
<evidence type="ECO:0000313" key="14">
    <source>
        <dbReference type="Proteomes" id="UP000273022"/>
    </source>
</evidence>
<dbReference type="Pfam" id="PF14684">
    <property type="entry name" value="Tricorn_C1"/>
    <property type="match status" value="1"/>
</dbReference>
<dbReference type="Gene3D" id="2.130.10.10">
    <property type="entry name" value="YVTN repeat-like/Quinoprotein amine dehydrogenase"/>
    <property type="match status" value="1"/>
</dbReference>
<evidence type="ECO:0000256" key="1">
    <source>
        <dbReference type="ARBA" id="ARBA00004496"/>
    </source>
</evidence>
<evidence type="ECO:0000256" key="6">
    <source>
        <dbReference type="ARBA" id="ARBA00022825"/>
    </source>
</evidence>
<keyword evidence="6 7" id="KW-0720">Serine protease</keyword>
<reference evidence="13 14" key="1">
    <citation type="submission" date="2018-09" db="EMBL/GenBank/DDBJ databases">
        <title>Phylogeny of the Shewanellaceae, and recommendation for two new genera, Pseudoshewanella and Parashewanella.</title>
        <authorList>
            <person name="Wang G."/>
        </authorList>
    </citation>
    <scope>NUCLEOTIDE SEQUENCE [LARGE SCALE GENOMIC DNA]</scope>
    <source>
        <strain evidence="13 14">KCTC 22492</strain>
    </source>
</reference>
<feature type="signal peptide" evidence="11">
    <location>
        <begin position="1"/>
        <end position="24"/>
    </location>
</feature>
<evidence type="ECO:0000256" key="9">
    <source>
        <dbReference type="PIRSR" id="PIRSR036421-3"/>
    </source>
</evidence>
<feature type="active site" description="Charge relay system" evidence="8">
    <location>
        <position position="752"/>
    </location>
</feature>
<dbReference type="GO" id="GO:0008236">
    <property type="term" value="F:serine-type peptidase activity"/>
    <property type="evidence" value="ECO:0007669"/>
    <property type="project" value="UniProtKB-UniRule"/>
</dbReference>
<comment type="function">
    <text evidence="7">Degrades oligopeptides.</text>
</comment>
<dbReference type="Gene3D" id="2.120.10.60">
    <property type="entry name" value="Tricorn protease N-terminal domain"/>
    <property type="match status" value="1"/>
</dbReference>
<keyword evidence="3 7" id="KW-0963">Cytoplasm</keyword>
<proteinExistence type="inferred from homology"/>
<comment type="similarity">
    <text evidence="2 7">Belongs to the peptidase S41B family.</text>
</comment>
<dbReference type="Gene3D" id="3.30.750.44">
    <property type="match status" value="1"/>
</dbReference>
<dbReference type="InterPro" id="IPR029414">
    <property type="entry name" value="Tricorn_PDZ"/>
</dbReference>
<comment type="subcellular location">
    <subcellularLocation>
        <location evidence="1 7">Cytoplasm</location>
    </subcellularLocation>
</comment>
<dbReference type="InterPro" id="IPR015943">
    <property type="entry name" value="WD40/YVTN_repeat-like_dom_sf"/>
</dbReference>
<dbReference type="PIRSF" id="PIRSF036421">
    <property type="entry name" value="Tricorn_protease"/>
    <property type="match status" value="1"/>
</dbReference>
<dbReference type="InterPro" id="IPR012393">
    <property type="entry name" value="Tricorn_protease"/>
</dbReference>
<evidence type="ECO:0000256" key="2">
    <source>
        <dbReference type="ARBA" id="ARBA00008524"/>
    </source>
</evidence>
<keyword evidence="11" id="KW-0732">Signal</keyword>
<accession>A0A3A6TNS4</accession>
<dbReference type="Pfam" id="PF14685">
    <property type="entry name" value="PDZ_Tricorn"/>
    <property type="match status" value="1"/>
</dbReference>
<evidence type="ECO:0000259" key="12">
    <source>
        <dbReference type="SMART" id="SM00245"/>
    </source>
</evidence>
<keyword evidence="14" id="KW-1185">Reference proteome</keyword>
<dbReference type="RefSeq" id="WP_121853146.1">
    <property type="nucleotide sequence ID" value="NZ_CP037952.1"/>
</dbReference>
<dbReference type="CDD" id="cd07562">
    <property type="entry name" value="Peptidase_S41_TRI"/>
    <property type="match status" value="1"/>
</dbReference>
<evidence type="ECO:0000256" key="10">
    <source>
        <dbReference type="SAM" id="MobiDB-lite"/>
    </source>
</evidence>
<evidence type="ECO:0000256" key="8">
    <source>
        <dbReference type="PIRSR" id="PIRSR036421-1"/>
    </source>
</evidence>
<dbReference type="InterPro" id="IPR005151">
    <property type="entry name" value="Tail-specific_protease"/>
</dbReference>
<evidence type="ECO:0000256" key="3">
    <source>
        <dbReference type="ARBA" id="ARBA00022490"/>
    </source>
</evidence>